<organism evidence="1">
    <name type="scientific">Pseudomonas iranensis</name>
    <dbReference type="NCBI Taxonomy" id="2745503"/>
    <lineage>
        <taxon>Bacteria</taxon>
        <taxon>Pseudomonadati</taxon>
        <taxon>Pseudomonadota</taxon>
        <taxon>Gammaproteobacteria</taxon>
        <taxon>Pseudomonadales</taxon>
        <taxon>Pseudomonadaceae</taxon>
        <taxon>Pseudomonas</taxon>
    </lineage>
</organism>
<reference evidence="1" key="1">
    <citation type="submission" date="2024-05" db="EMBL/GenBank/DDBJ databases">
        <title>Draft genome sequence of Pseudomonas iranensis M7D1.</title>
        <authorList>
            <person name="Miller S.L."/>
            <person name="Nsubuga A."/>
            <person name="Lu N."/>
            <person name="King J."/>
            <person name="Shears P."/>
            <person name="Lawson P.A."/>
        </authorList>
    </citation>
    <scope>NUCLEOTIDE SEQUENCE</scope>
    <source>
        <strain evidence="1">M7D1</strain>
    </source>
</reference>
<dbReference type="EMBL" id="CP157354">
    <property type="protein sequence ID" value="XBL96401.1"/>
    <property type="molecule type" value="Genomic_DNA"/>
</dbReference>
<gene>
    <name evidence="1" type="ORF">ABHN08_00115</name>
</gene>
<evidence type="ECO:0000313" key="1">
    <source>
        <dbReference type="EMBL" id="XBL96401.1"/>
    </source>
</evidence>
<sequence>MAIVRRNRKKLTQDALIRSIASSTAIETGQSVDMIERKLKAKSGKFQHLALAR</sequence>
<name>A0AAU7EW11_9PSED</name>
<accession>A0AAU7EW11</accession>
<dbReference type="AlphaFoldDB" id="A0AAU7EW11"/>
<protein>
    <submittedName>
        <fullName evidence="1">Uncharacterized protein</fullName>
    </submittedName>
</protein>
<proteinExistence type="predicted"/>
<dbReference type="RefSeq" id="WP_016771791.1">
    <property type="nucleotide sequence ID" value="NZ_CP077092.1"/>
</dbReference>
<dbReference type="GeneID" id="75528127"/>